<gene>
    <name evidence="2" type="ORF">GCM10009755_05960</name>
</gene>
<feature type="transmembrane region" description="Helical" evidence="1">
    <location>
        <begin position="139"/>
        <end position="158"/>
    </location>
</feature>
<evidence type="ECO:0000313" key="2">
    <source>
        <dbReference type="EMBL" id="GAA2000788.1"/>
    </source>
</evidence>
<dbReference type="SUPFAM" id="SSF103473">
    <property type="entry name" value="MFS general substrate transporter"/>
    <property type="match status" value="1"/>
</dbReference>
<protein>
    <recommendedName>
        <fullName evidence="4">Major Facilitator Superfamily protein</fullName>
    </recommendedName>
</protein>
<feature type="transmembrane region" description="Helical" evidence="1">
    <location>
        <begin position="73"/>
        <end position="93"/>
    </location>
</feature>
<name>A0ABN2T7D1_9MICO</name>
<keyword evidence="1" id="KW-1133">Transmembrane helix</keyword>
<proteinExistence type="predicted"/>
<evidence type="ECO:0000313" key="3">
    <source>
        <dbReference type="Proteomes" id="UP001500755"/>
    </source>
</evidence>
<feature type="transmembrane region" description="Helical" evidence="1">
    <location>
        <begin position="20"/>
        <end position="38"/>
    </location>
</feature>
<keyword evidence="1" id="KW-0472">Membrane</keyword>
<dbReference type="InterPro" id="IPR036259">
    <property type="entry name" value="MFS_trans_sf"/>
</dbReference>
<keyword evidence="3" id="KW-1185">Reference proteome</keyword>
<dbReference type="RefSeq" id="WP_344306831.1">
    <property type="nucleotide sequence ID" value="NZ_BAAANO010000005.1"/>
</dbReference>
<feature type="transmembrane region" description="Helical" evidence="1">
    <location>
        <begin position="114"/>
        <end position="133"/>
    </location>
</feature>
<keyword evidence="1" id="KW-0812">Transmembrane</keyword>
<dbReference type="Proteomes" id="UP001500755">
    <property type="component" value="Unassembled WGS sequence"/>
</dbReference>
<evidence type="ECO:0008006" key="4">
    <source>
        <dbReference type="Google" id="ProtNLM"/>
    </source>
</evidence>
<sequence length="160" mass="15971">MTLTVNTIPILVERGADYGQAAVALGLVGVGQAVGRLGYPLLAVGGHPRWRTVLVYAGGAVFAAGLAAVPGPLWLLVVLAVAVGAARGCDTLLRATAVSDRWGTRNFGAINGRFTLPLTIGGALAPAAGPVVAELVGGYASMTVVMAVLIGASAVLAVRT</sequence>
<accession>A0ABN2T7D1</accession>
<reference evidence="2 3" key="1">
    <citation type="journal article" date="2019" name="Int. J. Syst. Evol. Microbiol.">
        <title>The Global Catalogue of Microorganisms (GCM) 10K type strain sequencing project: providing services to taxonomists for standard genome sequencing and annotation.</title>
        <authorList>
            <consortium name="The Broad Institute Genomics Platform"/>
            <consortium name="The Broad Institute Genome Sequencing Center for Infectious Disease"/>
            <person name="Wu L."/>
            <person name="Ma J."/>
        </authorList>
    </citation>
    <scope>NUCLEOTIDE SEQUENCE [LARGE SCALE GENOMIC DNA]</scope>
    <source>
        <strain evidence="2 3">JCM 14546</strain>
    </source>
</reference>
<comment type="caution">
    <text evidence="2">The sequence shown here is derived from an EMBL/GenBank/DDBJ whole genome shotgun (WGS) entry which is preliminary data.</text>
</comment>
<organism evidence="2 3">
    <name type="scientific">Brevibacterium samyangense</name>
    <dbReference type="NCBI Taxonomy" id="366888"/>
    <lineage>
        <taxon>Bacteria</taxon>
        <taxon>Bacillati</taxon>
        <taxon>Actinomycetota</taxon>
        <taxon>Actinomycetes</taxon>
        <taxon>Micrococcales</taxon>
        <taxon>Brevibacteriaceae</taxon>
        <taxon>Brevibacterium</taxon>
    </lineage>
</organism>
<evidence type="ECO:0000256" key="1">
    <source>
        <dbReference type="SAM" id="Phobius"/>
    </source>
</evidence>
<dbReference type="Gene3D" id="1.20.1250.20">
    <property type="entry name" value="MFS general substrate transporter like domains"/>
    <property type="match status" value="1"/>
</dbReference>
<dbReference type="EMBL" id="BAAANO010000005">
    <property type="protein sequence ID" value="GAA2000788.1"/>
    <property type="molecule type" value="Genomic_DNA"/>
</dbReference>